<dbReference type="EMBL" id="JAIWYP010000001">
    <property type="protein sequence ID" value="KAH3876649.1"/>
    <property type="molecule type" value="Genomic_DNA"/>
</dbReference>
<dbReference type="Gene3D" id="3.90.550.10">
    <property type="entry name" value="Spore Coat Polysaccharide Biosynthesis Protein SpsA, Chain A"/>
    <property type="match status" value="1"/>
</dbReference>
<dbReference type="InterPro" id="IPR027791">
    <property type="entry name" value="Galactosyl_T_C"/>
</dbReference>
<dbReference type="GO" id="GO:0008378">
    <property type="term" value="F:galactosyltransferase activity"/>
    <property type="evidence" value="ECO:0007669"/>
    <property type="project" value="TreeGrafter"/>
</dbReference>
<dbReference type="PANTHER" id="PTHR19300:SF57">
    <property type="entry name" value="BETA-1,4-N-ACETYLGALACTOSAMINYLTRANSFERASE"/>
    <property type="match status" value="1"/>
</dbReference>
<dbReference type="GO" id="GO:0005975">
    <property type="term" value="P:carbohydrate metabolic process"/>
    <property type="evidence" value="ECO:0007669"/>
    <property type="project" value="InterPro"/>
</dbReference>
<evidence type="ECO:0000259" key="3">
    <source>
        <dbReference type="Pfam" id="PF02709"/>
    </source>
</evidence>
<dbReference type="SUPFAM" id="SSF53448">
    <property type="entry name" value="Nucleotide-diphospho-sugar transferases"/>
    <property type="match status" value="1"/>
</dbReference>
<keyword evidence="5" id="KW-1185">Reference proteome</keyword>
<feature type="region of interest" description="Disordered" evidence="2">
    <location>
        <begin position="71"/>
        <end position="146"/>
    </location>
</feature>
<feature type="compositionally biased region" description="Low complexity" evidence="2">
    <location>
        <begin position="117"/>
        <end position="135"/>
    </location>
</feature>
<comment type="caution">
    <text evidence="4">The sequence shown here is derived from an EMBL/GenBank/DDBJ whole genome shotgun (WGS) entry which is preliminary data.</text>
</comment>
<name>A0A9D4MIC8_DREPO</name>
<keyword evidence="1" id="KW-0808">Transferase</keyword>
<dbReference type="PANTHER" id="PTHR19300">
    <property type="entry name" value="BETA-1,4-GALACTOSYLTRANSFERASE"/>
    <property type="match status" value="1"/>
</dbReference>
<reference evidence="4" key="1">
    <citation type="journal article" date="2019" name="bioRxiv">
        <title>The Genome of the Zebra Mussel, Dreissena polymorpha: A Resource for Invasive Species Research.</title>
        <authorList>
            <person name="McCartney M.A."/>
            <person name="Auch B."/>
            <person name="Kono T."/>
            <person name="Mallez S."/>
            <person name="Zhang Y."/>
            <person name="Obille A."/>
            <person name="Becker A."/>
            <person name="Abrahante J.E."/>
            <person name="Garbe J."/>
            <person name="Badalamenti J.P."/>
            <person name="Herman A."/>
            <person name="Mangelson H."/>
            <person name="Liachko I."/>
            <person name="Sullivan S."/>
            <person name="Sone E.D."/>
            <person name="Koren S."/>
            <person name="Silverstein K.A.T."/>
            <person name="Beckman K.B."/>
            <person name="Gohl D.M."/>
        </authorList>
    </citation>
    <scope>NUCLEOTIDE SEQUENCE</scope>
    <source>
        <strain evidence="4">Duluth1</strain>
        <tissue evidence="4">Whole animal</tissue>
    </source>
</reference>
<dbReference type="Proteomes" id="UP000828390">
    <property type="component" value="Unassembled WGS sequence"/>
</dbReference>
<organism evidence="4 5">
    <name type="scientific">Dreissena polymorpha</name>
    <name type="common">Zebra mussel</name>
    <name type="synonym">Mytilus polymorpha</name>
    <dbReference type="NCBI Taxonomy" id="45954"/>
    <lineage>
        <taxon>Eukaryota</taxon>
        <taxon>Metazoa</taxon>
        <taxon>Spiralia</taxon>
        <taxon>Lophotrochozoa</taxon>
        <taxon>Mollusca</taxon>
        <taxon>Bivalvia</taxon>
        <taxon>Autobranchia</taxon>
        <taxon>Heteroconchia</taxon>
        <taxon>Euheterodonta</taxon>
        <taxon>Imparidentia</taxon>
        <taxon>Neoheterodontei</taxon>
        <taxon>Myida</taxon>
        <taxon>Dreissenoidea</taxon>
        <taxon>Dreissenidae</taxon>
        <taxon>Dreissena</taxon>
    </lineage>
</organism>
<protein>
    <recommendedName>
        <fullName evidence="3">Galactosyltransferase C-terminal domain-containing protein</fullName>
    </recommendedName>
</protein>
<sequence length="223" mass="23875">MNKTVFQLVNGFSNLYLGWGGEDDDMSHRTDQTTAHQTVHTTKRLTVHTMGHTTENTTKLTLDHTIYQKRRASQSHYDAGGAPVRDPGSTGMNRGSIGDDRDEPGKTGASPGKTDNAGAAPGTTGTAPETTGTAPKLHLGPYRTRQSYGNAPVKAVRVLVYLRHGECRRCNGIPGFAGTLSAFTGAQPGHYRRQPGLFRDAAGFHRALPATTGALSGLHRDKP</sequence>
<dbReference type="GO" id="GO:0005794">
    <property type="term" value="C:Golgi apparatus"/>
    <property type="evidence" value="ECO:0007669"/>
    <property type="project" value="TreeGrafter"/>
</dbReference>
<evidence type="ECO:0000313" key="4">
    <source>
        <dbReference type="EMBL" id="KAH3876649.1"/>
    </source>
</evidence>
<evidence type="ECO:0000313" key="5">
    <source>
        <dbReference type="Proteomes" id="UP000828390"/>
    </source>
</evidence>
<dbReference type="InterPro" id="IPR003859">
    <property type="entry name" value="Galactosyl_T"/>
</dbReference>
<proteinExistence type="predicted"/>
<dbReference type="InterPro" id="IPR029044">
    <property type="entry name" value="Nucleotide-diphossugar_trans"/>
</dbReference>
<dbReference type="Pfam" id="PF02709">
    <property type="entry name" value="Glyco_transf_7C"/>
    <property type="match status" value="1"/>
</dbReference>
<evidence type="ECO:0000256" key="2">
    <source>
        <dbReference type="SAM" id="MobiDB-lite"/>
    </source>
</evidence>
<dbReference type="AlphaFoldDB" id="A0A9D4MIC8"/>
<accession>A0A9D4MIC8</accession>
<gene>
    <name evidence="4" type="ORF">DPMN_000497</name>
</gene>
<feature type="domain" description="Galactosyltransferase C-terminal" evidence="3">
    <location>
        <begin position="2"/>
        <end position="33"/>
    </location>
</feature>
<evidence type="ECO:0000256" key="1">
    <source>
        <dbReference type="ARBA" id="ARBA00022679"/>
    </source>
</evidence>
<reference evidence="4" key="2">
    <citation type="submission" date="2020-11" db="EMBL/GenBank/DDBJ databases">
        <authorList>
            <person name="McCartney M.A."/>
            <person name="Auch B."/>
            <person name="Kono T."/>
            <person name="Mallez S."/>
            <person name="Becker A."/>
            <person name="Gohl D.M."/>
            <person name="Silverstein K.A.T."/>
            <person name="Koren S."/>
            <person name="Bechman K.B."/>
            <person name="Herman A."/>
            <person name="Abrahante J.E."/>
            <person name="Garbe J."/>
        </authorList>
    </citation>
    <scope>NUCLEOTIDE SEQUENCE</scope>
    <source>
        <strain evidence="4">Duluth1</strain>
        <tissue evidence="4">Whole animal</tissue>
    </source>
</reference>